<dbReference type="AlphaFoldDB" id="A0A1I7S0S1"/>
<dbReference type="Pfam" id="PF25005">
    <property type="entry name" value="PSF2_N"/>
    <property type="match status" value="1"/>
</dbReference>
<dbReference type="PANTHER" id="PTHR12772">
    <property type="entry name" value="DNA REPLICATION COMPLEX GINS PROTEIN PSF2"/>
    <property type="match status" value="1"/>
</dbReference>
<feature type="domain" description="GINS subunit" evidence="6">
    <location>
        <begin position="66"/>
        <end position="162"/>
    </location>
</feature>
<evidence type="ECO:0000256" key="1">
    <source>
        <dbReference type="ARBA" id="ARBA00004123"/>
    </source>
</evidence>
<reference evidence="11" key="1">
    <citation type="submission" date="2016-11" db="UniProtKB">
        <authorList>
            <consortium name="WormBaseParasite"/>
        </authorList>
    </citation>
    <scope>IDENTIFICATION</scope>
</reference>
<evidence type="ECO:0000313" key="9">
    <source>
        <dbReference type="Proteomes" id="UP000095284"/>
    </source>
</evidence>
<evidence type="ECO:0000259" key="6">
    <source>
        <dbReference type="Pfam" id="PF05916"/>
    </source>
</evidence>
<dbReference type="FunFam" id="3.40.5.50:FF:000001">
    <property type="entry name" value="DNA replication complex GINS protein PSF2"/>
    <property type="match status" value="1"/>
</dbReference>
<evidence type="ECO:0000256" key="2">
    <source>
        <dbReference type="ARBA" id="ARBA00010565"/>
    </source>
</evidence>
<dbReference type="EMBL" id="CAJFCV020000001">
    <property type="protein sequence ID" value="CAG9088328.1"/>
    <property type="molecule type" value="Genomic_DNA"/>
</dbReference>
<dbReference type="Proteomes" id="UP000659654">
    <property type="component" value="Unassembled WGS sequence"/>
</dbReference>
<reference evidence="8" key="2">
    <citation type="submission" date="2020-09" db="EMBL/GenBank/DDBJ databases">
        <authorList>
            <person name="Kikuchi T."/>
        </authorList>
    </citation>
    <scope>NUCLEOTIDE SEQUENCE</scope>
    <source>
        <strain evidence="8">Ka4C1</strain>
    </source>
</reference>
<evidence type="ECO:0000313" key="8">
    <source>
        <dbReference type="EMBL" id="CAD5211455.1"/>
    </source>
</evidence>
<dbReference type="WBParaSite" id="BXY_0659500.1">
    <property type="protein sequence ID" value="BXY_0659500.1"/>
    <property type="gene ID" value="BXY_0659500"/>
</dbReference>
<dbReference type="eggNOG" id="KOG4071">
    <property type="taxonomic scope" value="Eukaryota"/>
</dbReference>
<comment type="similarity">
    <text evidence="2">Belongs to the GINS2/PSF2 family.</text>
</comment>
<evidence type="ECO:0000256" key="4">
    <source>
        <dbReference type="ARBA" id="ARBA00023242"/>
    </source>
</evidence>
<dbReference type="SMR" id="A0A1I7S0S1"/>
<keyword evidence="10" id="KW-1185">Reference proteome</keyword>
<dbReference type="SUPFAM" id="SSF158573">
    <property type="entry name" value="GINS helical bundle-like"/>
    <property type="match status" value="1"/>
</dbReference>
<comment type="subcellular location">
    <subcellularLocation>
        <location evidence="1">Nucleus</location>
    </subcellularLocation>
</comment>
<proteinExistence type="inferred from homology"/>
<dbReference type="Pfam" id="PF05916">
    <property type="entry name" value="Sld5"/>
    <property type="match status" value="1"/>
</dbReference>
<protein>
    <recommendedName>
        <fullName evidence="5">GINS complex subunit 2</fullName>
    </recommendedName>
</protein>
<dbReference type="Gene3D" id="1.20.58.1020">
    <property type="match status" value="1"/>
</dbReference>
<evidence type="ECO:0000256" key="5">
    <source>
        <dbReference type="ARBA" id="ARBA00030871"/>
    </source>
</evidence>
<dbReference type="CDD" id="cd21694">
    <property type="entry name" value="GINS_B_Psf2"/>
    <property type="match status" value="1"/>
</dbReference>
<dbReference type="InterPro" id="IPR036224">
    <property type="entry name" value="GINS_bundle-like_dom_sf"/>
</dbReference>
<dbReference type="GO" id="GO:0006260">
    <property type="term" value="P:DNA replication"/>
    <property type="evidence" value="ECO:0007669"/>
    <property type="project" value="UniProtKB-KW"/>
</dbReference>
<dbReference type="Proteomes" id="UP000582659">
    <property type="component" value="Unassembled WGS sequence"/>
</dbReference>
<evidence type="ECO:0000256" key="3">
    <source>
        <dbReference type="ARBA" id="ARBA00022705"/>
    </source>
</evidence>
<accession>A0A1I7S0S1</accession>
<evidence type="ECO:0000313" key="11">
    <source>
        <dbReference type="WBParaSite" id="BXY_0659500.1"/>
    </source>
</evidence>
<evidence type="ECO:0000313" key="10">
    <source>
        <dbReference type="Proteomes" id="UP000659654"/>
    </source>
</evidence>
<dbReference type="InterPro" id="IPR007257">
    <property type="entry name" value="GINS_Psf2"/>
</dbReference>
<dbReference type="SUPFAM" id="SSF160059">
    <property type="entry name" value="PriA/YqbF domain"/>
    <property type="match status" value="1"/>
</dbReference>
<dbReference type="InterPro" id="IPR021151">
    <property type="entry name" value="GINS_A"/>
</dbReference>
<dbReference type="EMBL" id="CAJFDI010000001">
    <property type="protein sequence ID" value="CAD5211455.1"/>
    <property type="molecule type" value="Genomic_DNA"/>
</dbReference>
<dbReference type="GO" id="GO:0000727">
    <property type="term" value="P:double-strand break repair via break-induced replication"/>
    <property type="evidence" value="ECO:0007669"/>
    <property type="project" value="TreeGrafter"/>
</dbReference>
<name>A0A1I7S0S1_BURXY</name>
<dbReference type="CDD" id="cd11712">
    <property type="entry name" value="GINS_A_psf2"/>
    <property type="match status" value="1"/>
</dbReference>
<feature type="domain" description="DNA replication complex GINS protein PSF2 N-terminal" evidence="7">
    <location>
        <begin position="2"/>
        <end position="62"/>
    </location>
</feature>
<dbReference type="Proteomes" id="UP000095284">
    <property type="component" value="Unplaced"/>
</dbReference>
<gene>
    <name evidence="8" type="ORF">BXYJ_LOCUS2437</name>
</gene>
<keyword evidence="3" id="KW-0235">DNA replication</keyword>
<keyword evidence="4" id="KW-0539">Nucleus</keyword>
<evidence type="ECO:0000259" key="7">
    <source>
        <dbReference type="Pfam" id="PF25005"/>
    </source>
</evidence>
<dbReference type="Gene3D" id="3.40.5.50">
    <property type="match status" value="1"/>
</dbReference>
<dbReference type="InterPro" id="IPR056784">
    <property type="entry name" value="PSF2_N"/>
</dbReference>
<sequence>MDPEECEFLAEEVPLQVIPNFTTEEPQEFFCGLVGPFEAGIPVELPLWMALYLRRRHKVKLVPPPWLTVDELKRMVYEEKNAPGFTKIHPHFFEISRILISKAAHDITEHDQMMPLVRDMWDHRTAKMRTLTTKFLGQTSQNHLRLDNITKLECCLARLFMNEVTYNIDRFTQFFNECAPANTQ</sequence>
<dbReference type="GO" id="GO:0000811">
    <property type="term" value="C:GINS complex"/>
    <property type="evidence" value="ECO:0007669"/>
    <property type="project" value="TreeGrafter"/>
</dbReference>
<dbReference type="PANTHER" id="PTHR12772:SF0">
    <property type="entry name" value="DNA REPLICATION COMPLEX GINS PROTEIN PSF2"/>
    <property type="match status" value="1"/>
</dbReference>
<organism evidence="9 11">
    <name type="scientific">Bursaphelenchus xylophilus</name>
    <name type="common">Pinewood nematode worm</name>
    <name type="synonym">Aphelenchoides xylophilus</name>
    <dbReference type="NCBI Taxonomy" id="6326"/>
    <lineage>
        <taxon>Eukaryota</taxon>
        <taxon>Metazoa</taxon>
        <taxon>Ecdysozoa</taxon>
        <taxon>Nematoda</taxon>
        <taxon>Chromadorea</taxon>
        <taxon>Rhabditida</taxon>
        <taxon>Tylenchina</taxon>
        <taxon>Tylenchomorpha</taxon>
        <taxon>Aphelenchoidea</taxon>
        <taxon>Aphelenchoididae</taxon>
        <taxon>Bursaphelenchus</taxon>
    </lineage>
</organism>
<dbReference type="OrthoDB" id="1938138at2759"/>